<evidence type="ECO:0000256" key="1">
    <source>
        <dbReference type="SAM" id="MobiDB-lite"/>
    </source>
</evidence>
<evidence type="ECO:0000313" key="4">
    <source>
        <dbReference type="Proteomes" id="UP000198280"/>
    </source>
</evidence>
<dbReference type="InterPro" id="IPR011042">
    <property type="entry name" value="6-blade_b-propeller_TolB-like"/>
</dbReference>
<feature type="compositionally biased region" description="Low complexity" evidence="1">
    <location>
        <begin position="38"/>
        <end position="66"/>
    </location>
</feature>
<feature type="domain" description="Glucose/Sorbosone dehydrogenase" evidence="2">
    <location>
        <begin position="88"/>
        <end position="388"/>
    </location>
</feature>
<gene>
    <name evidence="3" type="ORF">SAMN05216252_108158</name>
</gene>
<dbReference type="InterPro" id="IPR012938">
    <property type="entry name" value="Glc/Sorbosone_DH"/>
</dbReference>
<proteinExistence type="predicted"/>
<dbReference type="PANTHER" id="PTHR19328">
    <property type="entry name" value="HEDGEHOG-INTERACTING PROTEIN"/>
    <property type="match status" value="1"/>
</dbReference>
<reference evidence="3 4" key="1">
    <citation type="submission" date="2017-06" db="EMBL/GenBank/DDBJ databases">
        <authorList>
            <person name="Kim H.J."/>
            <person name="Triplett B.A."/>
        </authorList>
    </citation>
    <scope>NUCLEOTIDE SEQUENCE [LARGE SCALE GENOMIC DNA]</scope>
    <source>
        <strain evidence="3 4">CGMCC 4.1858</strain>
    </source>
</reference>
<sequence>MDVMFLESEPENPREGSVGRRAAVVTAALASAALLATGCSPDGGSAPAPPASASVSAAESAPASGGTDEPSAPARGTAEVTGTVATGLTTPWGVAALAEGDLLVASRDTGSVVRVAAGSGRTNPVGTVPGVSSGGEGGLLGLAVSRDFATDHLVYAYFTTDSDNRIARMLYDPAKPAGEQLGAPDTILRGIPHGAIHNGGRIAFGPDGMLYAGTGESGERGLAQDKKSLGGKILRMTPDGEPVHGNPEADSVVYSYGHRNVQGLAWDSRGRLWAAEFGQDTWDELNLIEPGKNYGWPVVEGLAHRDGYADPVAQWRTDDASPSGIAYADGSIWMASLRGARLWRIPLVGTKAAADPQAFLVGEYGRLRTVLADPDGGLLLTTSNTDGRGDPRKGDDRILRLRVS</sequence>
<organism evidence="3 4">
    <name type="scientific">Actinacidiphila glaucinigra</name>
    <dbReference type="NCBI Taxonomy" id="235986"/>
    <lineage>
        <taxon>Bacteria</taxon>
        <taxon>Bacillati</taxon>
        <taxon>Actinomycetota</taxon>
        <taxon>Actinomycetes</taxon>
        <taxon>Kitasatosporales</taxon>
        <taxon>Streptomycetaceae</taxon>
        <taxon>Actinacidiphila</taxon>
    </lineage>
</organism>
<dbReference type="EMBL" id="FZOF01000008">
    <property type="protein sequence ID" value="SNS75447.1"/>
    <property type="molecule type" value="Genomic_DNA"/>
</dbReference>
<feature type="region of interest" description="Disordered" evidence="1">
    <location>
        <begin position="38"/>
        <end position="77"/>
    </location>
</feature>
<dbReference type="InterPro" id="IPR011041">
    <property type="entry name" value="Quinoprot_gluc/sorb_DH_b-prop"/>
</dbReference>
<name>A0A239H233_9ACTN</name>
<dbReference type="Gene3D" id="2.120.10.30">
    <property type="entry name" value="TolB, C-terminal domain"/>
    <property type="match status" value="1"/>
</dbReference>
<accession>A0A239H233</accession>
<dbReference type="AlphaFoldDB" id="A0A239H233"/>
<dbReference type="PANTHER" id="PTHR19328:SF13">
    <property type="entry name" value="HIPL1 PROTEIN"/>
    <property type="match status" value="1"/>
</dbReference>
<protein>
    <submittedName>
        <fullName evidence="3">Glucose/arabinose dehydrogenase, beta-propeller fold</fullName>
    </submittedName>
</protein>
<dbReference type="SUPFAM" id="SSF50952">
    <property type="entry name" value="Soluble quinoprotein glucose dehydrogenase"/>
    <property type="match status" value="1"/>
</dbReference>
<evidence type="ECO:0000313" key="3">
    <source>
        <dbReference type="EMBL" id="SNS75447.1"/>
    </source>
</evidence>
<keyword evidence="4" id="KW-1185">Reference proteome</keyword>
<evidence type="ECO:0000259" key="2">
    <source>
        <dbReference type="Pfam" id="PF07995"/>
    </source>
</evidence>
<dbReference type="Pfam" id="PF07995">
    <property type="entry name" value="GSDH"/>
    <property type="match status" value="1"/>
</dbReference>
<dbReference type="Proteomes" id="UP000198280">
    <property type="component" value="Unassembled WGS sequence"/>
</dbReference>